<comment type="caution">
    <text evidence="1">The sequence shown here is derived from an EMBL/GenBank/DDBJ whole genome shotgun (WGS) entry which is preliminary data.</text>
</comment>
<evidence type="ECO:0000313" key="1">
    <source>
        <dbReference type="EMBL" id="OSM04307.1"/>
    </source>
</evidence>
<dbReference type="PANTHER" id="PTHR33991:SF1">
    <property type="entry name" value="DNA REPAIR PROTEIN RECO"/>
    <property type="match status" value="1"/>
</dbReference>
<reference evidence="1 2" key="1">
    <citation type="journal article" date="2016" name="BMC Genomics">
        <title>Combined genomic and structural analyses of a cultured magnetotactic bacterium reveals its niche adaptation to a dynamic environment.</title>
        <authorList>
            <person name="Araujo A.C."/>
            <person name="Morillo V."/>
            <person name="Cypriano J."/>
            <person name="Teixeira L.C."/>
            <person name="Leao P."/>
            <person name="Lyra S."/>
            <person name="Almeida L.G."/>
            <person name="Bazylinski D.A."/>
            <person name="Vasconcellos A.T."/>
            <person name="Abreu F."/>
            <person name="Lins U."/>
        </authorList>
    </citation>
    <scope>NUCLEOTIDE SEQUENCE [LARGE SCALE GENOMIC DNA]</scope>
    <source>
        <strain evidence="1 2">IT-1</strain>
    </source>
</reference>
<dbReference type="Proteomes" id="UP000194003">
    <property type="component" value="Unassembled WGS sequence"/>
</dbReference>
<dbReference type="SUPFAM" id="SSF57863">
    <property type="entry name" value="ArfGap/RecO-like zinc finger"/>
    <property type="match status" value="1"/>
</dbReference>
<sequence>MFLSARRAEALATLQQAEIDAARHRLWRDARAGAAAQVMLEQVWRQVGEGDPHPRLFDDLDMALARLDAGVDPLTVLAIWQGRLLRALGFGWRADRCVGCGAEASLAFFSLKRNQTVCQSCGAPYADRLLQLDPGAQLLMRNLPWPLAPEAHAGDDVAPSGIGLAAQNLYDVGALLLQRHGRRPTRARGLFHDLLTAPQAAHGRAVLGPVDEESSHGG</sequence>
<dbReference type="PANTHER" id="PTHR33991">
    <property type="entry name" value="DNA REPAIR PROTEIN RECO"/>
    <property type="match status" value="1"/>
</dbReference>
<dbReference type="STRING" id="1434232.MAIT1_04182"/>
<keyword evidence="2" id="KW-1185">Reference proteome</keyword>
<dbReference type="InterPro" id="IPR037278">
    <property type="entry name" value="ARFGAP/RecO"/>
</dbReference>
<dbReference type="EMBL" id="LVJN01000019">
    <property type="protein sequence ID" value="OSM04307.1"/>
    <property type="molecule type" value="Genomic_DNA"/>
</dbReference>
<protein>
    <submittedName>
        <fullName evidence="1">Putative DNA replication and repair protein RecO</fullName>
    </submittedName>
</protein>
<dbReference type="NCBIfam" id="TIGR00613">
    <property type="entry name" value="reco"/>
    <property type="match status" value="1"/>
</dbReference>
<gene>
    <name evidence="1" type="ORF">MAIT1_04182</name>
</gene>
<dbReference type="InterPro" id="IPR042242">
    <property type="entry name" value="RecO_C"/>
</dbReference>
<evidence type="ECO:0000313" key="2">
    <source>
        <dbReference type="Proteomes" id="UP000194003"/>
    </source>
</evidence>
<dbReference type="GO" id="GO:0043590">
    <property type="term" value="C:bacterial nucleoid"/>
    <property type="evidence" value="ECO:0007669"/>
    <property type="project" value="TreeGrafter"/>
</dbReference>
<organism evidence="1 2">
    <name type="scientific">Magnetofaba australis IT-1</name>
    <dbReference type="NCBI Taxonomy" id="1434232"/>
    <lineage>
        <taxon>Bacteria</taxon>
        <taxon>Pseudomonadati</taxon>
        <taxon>Pseudomonadota</taxon>
        <taxon>Magnetococcia</taxon>
        <taxon>Magnetococcales</taxon>
        <taxon>Magnetococcaceae</taxon>
        <taxon>Magnetofaba</taxon>
    </lineage>
</organism>
<name>A0A1Y2K4K0_9PROT</name>
<dbReference type="GO" id="GO:0006310">
    <property type="term" value="P:DNA recombination"/>
    <property type="evidence" value="ECO:0007669"/>
    <property type="project" value="InterPro"/>
</dbReference>
<dbReference type="GO" id="GO:0006302">
    <property type="term" value="P:double-strand break repair"/>
    <property type="evidence" value="ECO:0007669"/>
    <property type="project" value="TreeGrafter"/>
</dbReference>
<dbReference type="InterPro" id="IPR003717">
    <property type="entry name" value="RecO"/>
</dbReference>
<dbReference type="AlphaFoldDB" id="A0A1Y2K4K0"/>
<dbReference type="Pfam" id="PF02565">
    <property type="entry name" value="RecO_C"/>
    <property type="match status" value="1"/>
</dbReference>
<proteinExistence type="predicted"/>
<dbReference type="Gene3D" id="1.20.1440.120">
    <property type="entry name" value="Recombination protein O, C-terminal domain"/>
    <property type="match status" value="1"/>
</dbReference>
<accession>A0A1Y2K4K0</accession>